<dbReference type="InterPro" id="IPR046342">
    <property type="entry name" value="CBS_dom_sf"/>
</dbReference>
<keyword evidence="4" id="KW-1003">Cell membrane</keyword>
<comment type="similarity">
    <text evidence="3">Belongs to the peptidase M50B family.</text>
</comment>
<keyword evidence="6 16" id="KW-0812">Transmembrane</keyword>
<evidence type="ECO:0000256" key="10">
    <source>
        <dbReference type="ARBA" id="ARBA00022833"/>
    </source>
</evidence>
<protein>
    <submittedName>
        <fullName evidence="18">Rip3 protein</fullName>
    </submittedName>
</protein>
<evidence type="ECO:0000259" key="17">
    <source>
        <dbReference type="PROSITE" id="PS51371"/>
    </source>
</evidence>
<keyword evidence="11 16" id="KW-1133">Transmembrane helix</keyword>
<dbReference type="SUPFAM" id="SSF54631">
    <property type="entry name" value="CBS-domain pair"/>
    <property type="match status" value="1"/>
</dbReference>
<dbReference type="PANTHER" id="PTHR39188">
    <property type="entry name" value="MEMBRANE-ASSOCIATED ZINC METALLOPROTEASE M50B"/>
    <property type="match status" value="1"/>
</dbReference>
<evidence type="ECO:0000256" key="3">
    <source>
        <dbReference type="ARBA" id="ARBA00007931"/>
    </source>
</evidence>
<evidence type="ECO:0000256" key="14">
    <source>
        <dbReference type="ARBA" id="ARBA00023136"/>
    </source>
</evidence>
<comment type="caution">
    <text evidence="18">The sequence shown here is derived from an EMBL/GenBank/DDBJ whole genome shotgun (WGS) entry which is preliminary data.</text>
</comment>
<feature type="transmembrane region" description="Helical" evidence="16">
    <location>
        <begin position="63"/>
        <end position="81"/>
    </location>
</feature>
<evidence type="ECO:0000313" key="19">
    <source>
        <dbReference type="Proteomes" id="UP000601435"/>
    </source>
</evidence>
<keyword evidence="8" id="KW-0677">Repeat</keyword>
<evidence type="ECO:0000256" key="1">
    <source>
        <dbReference type="ARBA" id="ARBA00001947"/>
    </source>
</evidence>
<evidence type="ECO:0000256" key="7">
    <source>
        <dbReference type="ARBA" id="ARBA00022723"/>
    </source>
</evidence>
<dbReference type="Pfam" id="PF00571">
    <property type="entry name" value="CBS"/>
    <property type="match status" value="1"/>
</dbReference>
<dbReference type="InterPro" id="IPR008915">
    <property type="entry name" value="Peptidase_M50"/>
</dbReference>
<dbReference type="PANTHER" id="PTHR39188:SF3">
    <property type="entry name" value="STAGE IV SPORULATION PROTEIN FB"/>
    <property type="match status" value="1"/>
</dbReference>
<dbReference type="GO" id="GO:0046872">
    <property type="term" value="F:metal ion binding"/>
    <property type="evidence" value="ECO:0007669"/>
    <property type="project" value="UniProtKB-KW"/>
</dbReference>
<feature type="transmembrane region" description="Helical" evidence="16">
    <location>
        <begin position="243"/>
        <end position="266"/>
    </location>
</feature>
<dbReference type="EMBL" id="CAJNJA010000001">
    <property type="protein sequence ID" value="CAE7149196.1"/>
    <property type="molecule type" value="Genomic_DNA"/>
</dbReference>
<evidence type="ECO:0000256" key="2">
    <source>
        <dbReference type="ARBA" id="ARBA00004651"/>
    </source>
</evidence>
<keyword evidence="7" id="KW-0479">Metal-binding</keyword>
<comment type="subcellular location">
    <subcellularLocation>
        <location evidence="2">Cell membrane</location>
        <topology evidence="2">Multi-pass membrane protein</topology>
    </subcellularLocation>
</comment>
<dbReference type="PIRSF" id="PIRSF006404">
    <property type="entry name" value="UCP006404_Pept_M50_CBS"/>
    <property type="match status" value="1"/>
</dbReference>
<organism evidence="18 19">
    <name type="scientific">Symbiodinium necroappetens</name>
    <dbReference type="NCBI Taxonomy" id="1628268"/>
    <lineage>
        <taxon>Eukaryota</taxon>
        <taxon>Sar</taxon>
        <taxon>Alveolata</taxon>
        <taxon>Dinophyceae</taxon>
        <taxon>Suessiales</taxon>
        <taxon>Symbiodiniaceae</taxon>
        <taxon>Symbiodinium</taxon>
    </lineage>
</organism>
<dbReference type="GO" id="GO:0005886">
    <property type="term" value="C:plasma membrane"/>
    <property type="evidence" value="ECO:0007669"/>
    <property type="project" value="UniProtKB-SubCell"/>
</dbReference>
<evidence type="ECO:0000256" key="8">
    <source>
        <dbReference type="ARBA" id="ARBA00022737"/>
    </source>
</evidence>
<keyword evidence="12" id="KW-0482">Metalloprotease</keyword>
<dbReference type="InterPro" id="IPR016483">
    <property type="entry name" value="UCP006404_Pept_M50_CBS"/>
</dbReference>
<comment type="cofactor">
    <cofactor evidence="1">
        <name>Zn(2+)</name>
        <dbReference type="ChEBI" id="CHEBI:29105"/>
    </cofactor>
</comment>
<evidence type="ECO:0000256" key="16">
    <source>
        <dbReference type="SAM" id="Phobius"/>
    </source>
</evidence>
<feature type="transmembrane region" description="Helical" evidence="16">
    <location>
        <begin position="215"/>
        <end position="237"/>
    </location>
</feature>
<evidence type="ECO:0000256" key="4">
    <source>
        <dbReference type="ARBA" id="ARBA00022475"/>
    </source>
</evidence>
<feature type="transmembrane region" description="Helical" evidence="16">
    <location>
        <begin position="166"/>
        <end position="187"/>
    </location>
</feature>
<feature type="transmembrane region" description="Helical" evidence="16">
    <location>
        <begin position="29"/>
        <end position="51"/>
    </location>
</feature>
<dbReference type="OrthoDB" id="190403at2759"/>
<evidence type="ECO:0000256" key="5">
    <source>
        <dbReference type="ARBA" id="ARBA00022670"/>
    </source>
</evidence>
<evidence type="ECO:0000256" key="15">
    <source>
        <dbReference type="PROSITE-ProRule" id="PRU00703"/>
    </source>
</evidence>
<evidence type="ECO:0000256" key="6">
    <source>
        <dbReference type="ARBA" id="ARBA00022692"/>
    </source>
</evidence>
<dbReference type="CDD" id="cd06164">
    <property type="entry name" value="S2P-M50_SpoIVFB_CBS"/>
    <property type="match status" value="1"/>
</dbReference>
<gene>
    <name evidence="18" type="primary">rip3</name>
    <name evidence="18" type="ORF">SNEC2469_LOCUS92</name>
</gene>
<accession>A0A812IKV5</accession>
<dbReference type="Gene3D" id="3.10.580.10">
    <property type="entry name" value="CBS-domain"/>
    <property type="match status" value="1"/>
</dbReference>
<feature type="transmembrane region" description="Helical" evidence="16">
    <location>
        <begin position="93"/>
        <end position="110"/>
    </location>
</feature>
<keyword evidence="10" id="KW-0862">Zinc</keyword>
<keyword evidence="14 16" id="KW-0472">Membrane</keyword>
<evidence type="ECO:0000256" key="12">
    <source>
        <dbReference type="ARBA" id="ARBA00023049"/>
    </source>
</evidence>
<sequence length="400" mass="44396">MPDEYPDHSKEPQALPGSVRLARVLGIDIRLHITVVVIFALIVTSLAANIFPQWHPEWSTTQNWTAGFTAAILFFVSLLIHEMAHSVVARRCGIKITAITLFIFGGVAEMKGEPNSPKDEFLIAGAGPLASFFLAFAFGILFSLFVADPQALLSENDSMDLANVSATATVFMWLSSINFMLAVFNLLPGFPMDGGRLFRAALWWRTGDLMQATQLAARVGSGFGWVFIGLGAMQVFSGNTINGFWLVLIGWFIRRLALSSVASLILDQALRGFDVRAIMRTRFDKVPAETPVRGFIEDYFLRSNQQVWPVSRNEVDEGYVMAQSFNLENTALEDATGTVDQHMQPLDQAHSINPDISAKDAFERLARHPYPLPVVENGRVIGIIHHADILRWFSFHKIAS</sequence>
<feature type="transmembrane region" description="Helical" evidence="16">
    <location>
        <begin position="122"/>
        <end position="146"/>
    </location>
</feature>
<dbReference type="Pfam" id="PF02163">
    <property type="entry name" value="Peptidase_M50"/>
    <property type="match status" value="1"/>
</dbReference>
<dbReference type="Proteomes" id="UP000601435">
    <property type="component" value="Unassembled WGS sequence"/>
</dbReference>
<evidence type="ECO:0000256" key="13">
    <source>
        <dbReference type="ARBA" id="ARBA00023122"/>
    </source>
</evidence>
<evidence type="ECO:0000256" key="9">
    <source>
        <dbReference type="ARBA" id="ARBA00022801"/>
    </source>
</evidence>
<dbReference type="GO" id="GO:0006508">
    <property type="term" value="P:proteolysis"/>
    <property type="evidence" value="ECO:0007669"/>
    <property type="project" value="UniProtKB-KW"/>
</dbReference>
<dbReference type="InterPro" id="IPR000644">
    <property type="entry name" value="CBS_dom"/>
</dbReference>
<evidence type="ECO:0000313" key="18">
    <source>
        <dbReference type="EMBL" id="CAE7149196.1"/>
    </source>
</evidence>
<keyword evidence="19" id="KW-1185">Reference proteome</keyword>
<proteinExistence type="inferred from homology"/>
<dbReference type="PROSITE" id="PS51371">
    <property type="entry name" value="CBS"/>
    <property type="match status" value="1"/>
</dbReference>
<reference evidence="18" key="1">
    <citation type="submission" date="2021-02" db="EMBL/GenBank/DDBJ databases">
        <authorList>
            <person name="Dougan E. K."/>
            <person name="Rhodes N."/>
            <person name="Thang M."/>
            <person name="Chan C."/>
        </authorList>
    </citation>
    <scope>NUCLEOTIDE SEQUENCE</scope>
</reference>
<evidence type="ECO:0000256" key="11">
    <source>
        <dbReference type="ARBA" id="ARBA00022989"/>
    </source>
</evidence>
<name>A0A812IKV5_9DINO</name>
<keyword evidence="5" id="KW-0645">Protease</keyword>
<dbReference type="AlphaFoldDB" id="A0A812IKV5"/>
<dbReference type="GO" id="GO:0008237">
    <property type="term" value="F:metallopeptidase activity"/>
    <property type="evidence" value="ECO:0007669"/>
    <property type="project" value="UniProtKB-KW"/>
</dbReference>
<keyword evidence="9" id="KW-0378">Hydrolase</keyword>
<keyword evidence="13 15" id="KW-0129">CBS domain</keyword>
<feature type="domain" description="CBS" evidence="17">
    <location>
        <begin position="343"/>
        <end position="400"/>
    </location>
</feature>